<proteinExistence type="predicted"/>
<dbReference type="InterPro" id="IPR011006">
    <property type="entry name" value="CheY-like_superfamily"/>
</dbReference>
<dbReference type="KEGG" id="llu:AKJ09_06273"/>
<dbReference type="Pfam" id="PF08448">
    <property type="entry name" value="PAS_4"/>
    <property type="match status" value="1"/>
</dbReference>
<dbReference type="SUPFAM" id="SSF55874">
    <property type="entry name" value="ATPase domain of HSP90 chaperone/DNA topoisomerase II/histidine kinase"/>
    <property type="match status" value="1"/>
</dbReference>
<evidence type="ECO:0000256" key="1">
    <source>
        <dbReference type="ARBA" id="ARBA00000085"/>
    </source>
</evidence>
<dbReference type="CDD" id="cd00156">
    <property type="entry name" value="REC"/>
    <property type="match status" value="1"/>
</dbReference>
<dbReference type="SUPFAM" id="SSF55785">
    <property type="entry name" value="PYP-like sensor domain (PAS domain)"/>
    <property type="match status" value="2"/>
</dbReference>
<dbReference type="InterPro" id="IPR000014">
    <property type="entry name" value="PAS"/>
</dbReference>
<gene>
    <name evidence="8" type="ORF">AKJ09_06273</name>
</gene>
<reference evidence="8 9" key="1">
    <citation type="submission" date="2015-08" db="EMBL/GenBank/DDBJ databases">
        <authorList>
            <person name="Babu N.S."/>
            <person name="Beckwith C.J."/>
            <person name="Beseler K.G."/>
            <person name="Brison A."/>
            <person name="Carone J.V."/>
            <person name="Caskin T.P."/>
            <person name="Diamond M."/>
            <person name="Durham M.E."/>
            <person name="Foxe J.M."/>
            <person name="Go M."/>
            <person name="Henderson B.A."/>
            <person name="Jones I.B."/>
            <person name="McGettigan J.A."/>
            <person name="Micheletti S.J."/>
            <person name="Nasrallah M.E."/>
            <person name="Ortiz D."/>
            <person name="Piller C.R."/>
            <person name="Privatt S.R."/>
            <person name="Schneider S.L."/>
            <person name="Sharp S."/>
            <person name="Smith T.C."/>
            <person name="Stanton J.D."/>
            <person name="Ullery H.E."/>
            <person name="Wilson R.J."/>
            <person name="Serrano M.G."/>
            <person name="Buck G."/>
            <person name="Lee V."/>
            <person name="Wang Y."/>
            <person name="Carvalho R."/>
            <person name="Voegtly L."/>
            <person name="Shi R."/>
            <person name="Duckworth R."/>
            <person name="Johnson A."/>
            <person name="Loviza R."/>
            <person name="Walstead R."/>
            <person name="Shah Z."/>
            <person name="Kiflezghi M."/>
            <person name="Wade K."/>
            <person name="Ball S.L."/>
            <person name="Bradley K.W."/>
            <person name="Asai D.J."/>
            <person name="Bowman C.A."/>
            <person name="Russell D.A."/>
            <person name="Pope W.H."/>
            <person name="Jacobs-Sera D."/>
            <person name="Hendrix R.W."/>
            <person name="Hatfull G.F."/>
        </authorList>
    </citation>
    <scope>NUCLEOTIDE SEQUENCE [LARGE SCALE GENOMIC DNA]</scope>
    <source>
        <strain evidence="8 9">DSM 27648</strain>
    </source>
</reference>
<feature type="domain" description="Response regulatory" evidence="6">
    <location>
        <begin position="538"/>
        <end position="654"/>
    </location>
</feature>
<feature type="modified residue" description="4-aspartylphosphate" evidence="3">
    <location>
        <position position="589"/>
    </location>
</feature>
<dbReference type="InterPro" id="IPR004358">
    <property type="entry name" value="Sig_transdc_His_kin-like_C"/>
</dbReference>
<dbReference type="SUPFAM" id="SSF52172">
    <property type="entry name" value="CheY-like"/>
    <property type="match status" value="1"/>
</dbReference>
<dbReference type="InterPro" id="IPR005467">
    <property type="entry name" value="His_kinase_dom"/>
</dbReference>
<evidence type="ECO:0000256" key="4">
    <source>
        <dbReference type="SAM" id="Coils"/>
    </source>
</evidence>
<dbReference type="Pfam" id="PF02518">
    <property type="entry name" value="HATPase_c"/>
    <property type="match status" value="1"/>
</dbReference>
<evidence type="ECO:0000259" key="7">
    <source>
        <dbReference type="PROSITE" id="PS50113"/>
    </source>
</evidence>
<dbReference type="InterPro" id="IPR036097">
    <property type="entry name" value="HisK_dim/P_sf"/>
</dbReference>
<dbReference type="Gene3D" id="3.40.50.2300">
    <property type="match status" value="1"/>
</dbReference>
<evidence type="ECO:0000256" key="2">
    <source>
        <dbReference type="ARBA" id="ARBA00012438"/>
    </source>
</evidence>
<dbReference type="InterPro" id="IPR035965">
    <property type="entry name" value="PAS-like_dom_sf"/>
</dbReference>
<dbReference type="SUPFAM" id="SSF47384">
    <property type="entry name" value="Homodimeric domain of signal transducing histidine kinase"/>
    <property type="match status" value="1"/>
</dbReference>
<evidence type="ECO:0000259" key="5">
    <source>
        <dbReference type="PROSITE" id="PS50109"/>
    </source>
</evidence>
<dbReference type="Gene3D" id="3.30.450.20">
    <property type="entry name" value="PAS domain"/>
    <property type="match status" value="2"/>
</dbReference>
<feature type="domain" description="PAC" evidence="7">
    <location>
        <begin position="82"/>
        <end position="137"/>
    </location>
</feature>
<keyword evidence="8" id="KW-0418">Kinase</keyword>
<evidence type="ECO:0000313" key="8">
    <source>
        <dbReference type="EMBL" id="AKU99609.1"/>
    </source>
</evidence>
<dbReference type="Gene3D" id="1.10.287.130">
    <property type="match status" value="1"/>
</dbReference>
<dbReference type="InterPro" id="IPR000700">
    <property type="entry name" value="PAS-assoc_C"/>
</dbReference>
<dbReference type="PROSITE" id="PS50113">
    <property type="entry name" value="PAC"/>
    <property type="match status" value="1"/>
</dbReference>
<dbReference type="EMBL" id="CP012333">
    <property type="protein sequence ID" value="AKU99609.1"/>
    <property type="molecule type" value="Genomic_DNA"/>
</dbReference>
<dbReference type="PANTHER" id="PTHR43065">
    <property type="entry name" value="SENSOR HISTIDINE KINASE"/>
    <property type="match status" value="1"/>
</dbReference>
<evidence type="ECO:0000313" key="9">
    <source>
        <dbReference type="Proteomes" id="UP000064967"/>
    </source>
</evidence>
<sequence length="657" mass="72784">MLEDAKNAHLYRAILESPRDLVVFALDRDYRYLLFNEAHRITIKRIWNVDITLGMSLLEIVRAGRPDDVAAAQDNFDRALAGEHVVRIEEFGSEEFTRGVFEDHYQPIFDRDGAIIGLSCWLKDITEQRRAEEALEQLREQNRQKLESLVEERTTALRQSEALYRTLVDNSPSAVIVHRGEEVLFANPASVALWRARDAKDLATRRMKELVPEVPELLYVDRRSREELPILRIDGEHADVEWSSIPVEFEGQSAQLVLVVDVTERKRAEAERRRIEEQMRHTQKLESLGLLAGGIAHDFNNLLVGVLGNADLALNNAGLDEGLRIKLERIKLAAIRASELTAQMLAYSGKGPFVVRALDVSMIAKEMTELIEVSVPKGARLVLDLPTELPAFEGDAAQIRQLIMNLITNAADAVGEADGTIAVTTSLVDLDRSTLASSVVDDALAEGRYLCLEVRDTGVGMDESTRARLFDPFFTTKQKGRGLGLAAAIGIVRAHHGTITVDSTLGKGSTFRVYLPTTEGRPTPAPPPTVEDWRGSGTVLVADDEPRVRQVLTMMLTDIGFHVLEADSAHACLEMYRTHAGAINAIMVDLMMPGGGGREVVRALRAEGHWVPVIVSSGYSEEAIGPELRADSKLGFLEKPFEFSTFVRTLRAMIEAA</sequence>
<keyword evidence="8" id="KW-0808">Transferase</keyword>
<dbReference type="InterPro" id="IPR003594">
    <property type="entry name" value="HATPase_dom"/>
</dbReference>
<dbReference type="PANTHER" id="PTHR43065:SF42">
    <property type="entry name" value="TWO-COMPONENT SENSOR PPRA"/>
    <property type="match status" value="1"/>
</dbReference>
<dbReference type="PROSITE" id="PS50110">
    <property type="entry name" value="RESPONSE_REGULATORY"/>
    <property type="match status" value="1"/>
</dbReference>
<feature type="domain" description="Histidine kinase" evidence="5">
    <location>
        <begin position="294"/>
        <end position="519"/>
    </location>
</feature>
<organism evidence="8 9">
    <name type="scientific">Labilithrix luteola</name>
    <dbReference type="NCBI Taxonomy" id="1391654"/>
    <lineage>
        <taxon>Bacteria</taxon>
        <taxon>Pseudomonadati</taxon>
        <taxon>Myxococcota</taxon>
        <taxon>Polyangia</taxon>
        <taxon>Polyangiales</taxon>
        <taxon>Labilitrichaceae</taxon>
        <taxon>Labilithrix</taxon>
    </lineage>
</organism>
<evidence type="ECO:0000259" key="6">
    <source>
        <dbReference type="PROSITE" id="PS50110"/>
    </source>
</evidence>
<name>A0A0K1Q2J4_9BACT</name>
<dbReference type="PRINTS" id="PR00344">
    <property type="entry name" value="BCTRLSENSOR"/>
</dbReference>
<dbReference type="NCBIfam" id="TIGR00229">
    <property type="entry name" value="sensory_box"/>
    <property type="match status" value="1"/>
</dbReference>
<protein>
    <recommendedName>
        <fullName evidence="2">histidine kinase</fullName>
        <ecNumber evidence="2">2.7.13.3</ecNumber>
    </recommendedName>
</protein>
<comment type="catalytic activity">
    <reaction evidence="1">
        <text>ATP + protein L-histidine = ADP + protein N-phospho-L-histidine.</text>
        <dbReference type="EC" id="2.7.13.3"/>
    </reaction>
</comment>
<dbReference type="SMART" id="SM00448">
    <property type="entry name" value="REC"/>
    <property type="match status" value="1"/>
</dbReference>
<dbReference type="STRING" id="1391654.AKJ09_06273"/>
<dbReference type="Proteomes" id="UP000064967">
    <property type="component" value="Chromosome"/>
</dbReference>
<feature type="coiled-coil region" evidence="4">
    <location>
        <begin position="128"/>
        <end position="155"/>
    </location>
</feature>
<dbReference type="Pfam" id="PF00072">
    <property type="entry name" value="Response_reg"/>
    <property type="match status" value="1"/>
</dbReference>
<dbReference type="SMART" id="SM00387">
    <property type="entry name" value="HATPase_c"/>
    <property type="match status" value="1"/>
</dbReference>
<dbReference type="OrthoDB" id="5389345at2"/>
<dbReference type="Pfam" id="PF13188">
    <property type="entry name" value="PAS_8"/>
    <property type="match status" value="1"/>
</dbReference>
<keyword evidence="3" id="KW-0597">Phosphoprotein</keyword>
<keyword evidence="9" id="KW-1185">Reference proteome</keyword>
<keyword evidence="4" id="KW-0175">Coiled coil</keyword>
<dbReference type="AlphaFoldDB" id="A0A0K1Q2J4"/>
<dbReference type="EC" id="2.7.13.3" evidence="2"/>
<dbReference type="InterPro" id="IPR013656">
    <property type="entry name" value="PAS_4"/>
</dbReference>
<dbReference type="GO" id="GO:0000155">
    <property type="term" value="F:phosphorelay sensor kinase activity"/>
    <property type="evidence" value="ECO:0007669"/>
    <property type="project" value="InterPro"/>
</dbReference>
<dbReference type="InterPro" id="IPR036890">
    <property type="entry name" value="HATPase_C_sf"/>
</dbReference>
<dbReference type="PROSITE" id="PS50109">
    <property type="entry name" value="HIS_KIN"/>
    <property type="match status" value="1"/>
</dbReference>
<evidence type="ECO:0000256" key="3">
    <source>
        <dbReference type="PROSITE-ProRule" id="PRU00169"/>
    </source>
</evidence>
<dbReference type="RefSeq" id="WP_146651039.1">
    <property type="nucleotide sequence ID" value="NZ_CP012333.1"/>
</dbReference>
<accession>A0A0K1Q2J4</accession>
<dbReference type="Gene3D" id="3.30.565.10">
    <property type="entry name" value="Histidine kinase-like ATPase, C-terminal domain"/>
    <property type="match status" value="1"/>
</dbReference>
<dbReference type="InterPro" id="IPR001789">
    <property type="entry name" value="Sig_transdc_resp-reg_receiver"/>
</dbReference>